<gene>
    <name evidence="12" type="primary">LOC106471321</name>
</gene>
<sequence>MSREQDPLLPRHDNHYREGCWKRKTGLEQKLTILLGIFLVVTISLVIAVSAVAVKYRSISASQPTEIPPKPSAVICNTTGCKNTALELERAMNTNVHPCDDFYEYACGGWISSHKIPETKSRYGTFDQLRENLSNVIVALLENTTDSKSAVGKSRNIYHACKDEAKRDELGIDPLINLLEKFGGWPLNDSEQGEIGSYTWTKHIPEIRKQLSVNIMMSFYVHANPYNTKEHIIYLDQPSFGIGQRQLMEPDNENNRKIIDAYKIYIKESLKILKKENNSEEFDSLAEEIFKFESDLAKHSVLPEDRRDPRKVNTIMKVSDISKNITDIDWESFLNAYLPDSMENITSDSEVNVRDIDLKYLRGLALVIKNNTNSVIGNYVGWRLVQVLGPLTTEEFRKIEFDFKKVTQGVQELESLELVCANLVNSLMPEAVGRLYVEEQFKAQSKQETKLMVEELHEAFKVLVRLNDWMDVKTKEDALNKADQMIDNIGYPEWIKNDDELNKYFEEIKDISTENFFNDYIKILGVLSVEGLKQLDKPYDREKWITGAAVVNAFYSPLANSISFPAGILQTPFFSSDRPVAMNFGGIGMVIGHEITHGFDDQGSLYDGEGNIKLWWTKDTREKFDERAKCFINQYNNYKDDTTKLNLNGKNTLGENIADNGGLREAYKGYQTYVFKYGDKAKNYRLPGDKFKDITPDQLFFLAFANVWCSNARPQYIENMIQYDTHSPPKYRVWGPLSNFEQFAQTFNCKEGDTMVKPAKDRCAIW</sequence>
<evidence type="ECO:0000256" key="1">
    <source>
        <dbReference type="ARBA" id="ARBA00001947"/>
    </source>
</evidence>
<dbReference type="PANTHER" id="PTHR11733">
    <property type="entry name" value="ZINC METALLOPROTEASE FAMILY M13 NEPRILYSIN-RELATED"/>
    <property type="match status" value="1"/>
</dbReference>
<dbReference type="PROSITE" id="PS51885">
    <property type="entry name" value="NEPRILYSIN"/>
    <property type="match status" value="1"/>
</dbReference>
<feature type="domain" description="Peptidase M13 N-terminal" evidence="10">
    <location>
        <begin position="98"/>
        <end position="492"/>
    </location>
</feature>
<keyword evidence="4" id="KW-0479">Metal-binding</keyword>
<dbReference type="GeneID" id="106471321"/>
<feature type="domain" description="Peptidase M13 C-terminal" evidence="9">
    <location>
        <begin position="552"/>
        <end position="763"/>
    </location>
</feature>
<dbReference type="CDD" id="cd08662">
    <property type="entry name" value="M13"/>
    <property type="match status" value="1"/>
</dbReference>
<dbReference type="Gene3D" id="1.10.1380.10">
    <property type="entry name" value="Neutral endopeptidase , domain2"/>
    <property type="match status" value="1"/>
</dbReference>
<dbReference type="InterPro" id="IPR042089">
    <property type="entry name" value="Peptidase_M13_dom_2"/>
</dbReference>
<keyword evidence="8" id="KW-0472">Membrane</keyword>
<evidence type="ECO:0000256" key="2">
    <source>
        <dbReference type="ARBA" id="ARBA00007357"/>
    </source>
</evidence>
<dbReference type="SUPFAM" id="SSF55486">
    <property type="entry name" value="Metalloproteases ('zincins'), catalytic domain"/>
    <property type="match status" value="1"/>
</dbReference>
<evidence type="ECO:0000259" key="10">
    <source>
        <dbReference type="Pfam" id="PF05649"/>
    </source>
</evidence>
<evidence type="ECO:0000313" key="11">
    <source>
        <dbReference type="Proteomes" id="UP000694941"/>
    </source>
</evidence>
<dbReference type="InterPro" id="IPR024079">
    <property type="entry name" value="MetalloPept_cat_dom_sf"/>
</dbReference>
<dbReference type="PANTHER" id="PTHR11733:SF237">
    <property type="entry name" value="NEPRILYSIN-LIKE 4"/>
    <property type="match status" value="1"/>
</dbReference>
<accession>A0ABM1TID5</accession>
<dbReference type="Pfam" id="PF01431">
    <property type="entry name" value="Peptidase_M13"/>
    <property type="match status" value="1"/>
</dbReference>
<evidence type="ECO:0000256" key="7">
    <source>
        <dbReference type="ARBA" id="ARBA00023049"/>
    </source>
</evidence>
<evidence type="ECO:0000256" key="4">
    <source>
        <dbReference type="ARBA" id="ARBA00022723"/>
    </source>
</evidence>
<dbReference type="InterPro" id="IPR008753">
    <property type="entry name" value="Peptidase_M13_N"/>
</dbReference>
<evidence type="ECO:0000256" key="5">
    <source>
        <dbReference type="ARBA" id="ARBA00022801"/>
    </source>
</evidence>
<evidence type="ECO:0000256" key="8">
    <source>
        <dbReference type="SAM" id="Phobius"/>
    </source>
</evidence>
<dbReference type="PRINTS" id="PR00786">
    <property type="entry name" value="NEPRILYSIN"/>
</dbReference>
<keyword evidence="11" id="KW-1185">Reference proteome</keyword>
<keyword evidence="5" id="KW-0378">Hydrolase</keyword>
<keyword evidence="8" id="KW-1133">Transmembrane helix</keyword>
<keyword evidence="3" id="KW-0645">Protease</keyword>
<feature type="transmembrane region" description="Helical" evidence="8">
    <location>
        <begin position="31"/>
        <end position="54"/>
    </location>
</feature>
<evidence type="ECO:0000259" key="9">
    <source>
        <dbReference type="Pfam" id="PF01431"/>
    </source>
</evidence>
<dbReference type="InterPro" id="IPR000718">
    <property type="entry name" value="Peptidase_M13"/>
</dbReference>
<comment type="cofactor">
    <cofactor evidence="1">
        <name>Zn(2+)</name>
        <dbReference type="ChEBI" id="CHEBI:29105"/>
    </cofactor>
</comment>
<proteinExistence type="inferred from homology"/>
<keyword evidence="7" id="KW-0482">Metalloprotease</keyword>
<evidence type="ECO:0000256" key="3">
    <source>
        <dbReference type="ARBA" id="ARBA00022670"/>
    </source>
</evidence>
<protein>
    <submittedName>
        <fullName evidence="12">Neprilysin-1-like isoform X1</fullName>
    </submittedName>
</protein>
<keyword evidence="6" id="KW-0862">Zinc</keyword>
<dbReference type="Pfam" id="PF05649">
    <property type="entry name" value="Peptidase_M13_N"/>
    <property type="match status" value="1"/>
</dbReference>
<dbReference type="RefSeq" id="XP_022255641.1">
    <property type="nucleotide sequence ID" value="XM_022399933.1"/>
</dbReference>
<evidence type="ECO:0000256" key="6">
    <source>
        <dbReference type="ARBA" id="ARBA00022833"/>
    </source>
</evidence>
<dbReference type="Proteomes" id="UP000694941">
    <property type="component" value="Unplaced"/>
</dbReference>
<name>A0ABM1TID5_LIMPO</name>
<keyword evidence="8" id="KW-0812">Transmembrane</keyword>
<organism evidence="11 12">
    <name type="scientific">Limulus polyphemus</name>
    <name type="common">Atlantic horseshoe crab</name>
    <dbReference type="NCBI Taxonomy" id="6850"/>
    <lineage>
        <taxon>Eukaryota</taxon>
        <taxon>Metazoa</taxon>
        <taxon>Ecdysozoa</taxon>
        <taxon>Arthropoda</taxon>
        <taxon>Chelicerata</taxon>
        <taxon>Merostomata</taxon>
        <taxon>Xiphosura</taxon>
        <taxon>Limulidae</taxon>
        <taxon>Limulus</taxon>
    </lineage>
</organism>
<dbReference type="Gene3D" id="3.40.390.10">
    <property type="entry name" value="Collagenase (Catalytic Domain)"/>
    <property type="match status" value="1"/>
</dbReference>
<evidence type="ECO:0000313" key="12">
    <source>
        <dbReference type="RefSeq" id="XP_022255641.1"/>
    </source>
</evidence>
<reference evidence="12" key="1">
    <citation type="submission" date="2025-08" db="UniProtKB">
        <authorList>
            <consortium name="RefSeq"/>
        </authorList>
    </citation>
    <scope>IDENTIFICATION</scope>
    <source>
        <tissue evidence="12">Muscle</tissue>
    </source>
</reference>
<dbReference type="InterPro" id="IPR018497">
    <property type="entry name" value="Peptidase_M13_C"/>
</dbReference>
<comment type="similarity">
    <text evidence="2">Belongs to the peptidase M13 family.</text>
</comment>